<accession>A0AA48KCI6</accession>
<proteinExistence type="predicted"/>
<protein>
    <submittedName>
        <fullName evidence="2">Pilus protein PilZ</fullName>
    </submittedName>
</protein>
<dbReference type="GO" id="GO:0035438">
    <property type="term" value="F:cyclic-di-GMP binding"/>
    <property type="evidence" value="ECO:0007669"/>
    <property type="project" value="InterPro"/>
</dbReference>
<dbReference type="InterPro" id="IPR009875">
    <property type="entry name" value="PilZ_domain"/>
</dbReference>
<dbReference type="Proteomes" id="UP001228113">
    <property type="component" value="Chromosome"/>
</dbReference>
<dbReference type="KEGG" id="msea:METESE_10430"/>
<dbReference type="Pfam" id="PF07238">
    <property type="entry name" value="PilZ"/>
    <property type="match status" value="1"/>
</dbReference>
<evidence type="ECO:0000313" key="3">
    <source>
        <dbReference type="Proteomes" id="UP001228113"/>
    </source>
</evidence>
<gene>
    <name evidence="2" type="ORF">METESE_10430</name>
</gene>
<name>A0AA48KCI6_9BACT</name>
<reference evidence="2" key="1">
    <citation type="journal article" date="2023" name="Int. J. Syst. Evol. Microbiol.">
        <title>Mesoterricola silvestris gen. nov., sp. nov., Mesoterricola sediminis sp. nov., Geothrix oryzae sp. nov., Geothrix edaphica sp. nov., Geothrix rubra sp. nov., and Geothrix limicola sp. nov., six novel members of Acidobacteriota isolated from soils.</title>
        <authorList>
            <person name="Itoh H."/>
            <person name="Sugisawa Y."/>
            <person name="Mise K."/>
            <person name="Xu Z."/>
            <person name="Kuniyasu M."/>
            <person name="Ushijima N."/>
            <person name="Kawano K."/>
            <person name="Kobayashi E."/>
            <person name="Shiratori Y."/>
            <person name="Masuda Y."/>
            <person name="Senoo K."/>
        </authorList>
    </citation>
    <scope>NUCLEOTIDE SEQUENCE</scope>
    <source>
        <strain evidence="2">W786</strain>
    </source>
</reference>
<dbReference type="SUPFAM" id="SSF141371">
    <property type="entry name" value="PilZ domain-like"/>
    <property type="match status" value="1"/>
</dbReference>
<dbReference type="EMBL" id="AP027081">
    <property type="protein sequence ID" value="BDU76085.1"/>
    <property type="molecule type" value="Genomic_DNA"/>
</dbReference>
<organism evidence="2 3">
    <name type="scientific">Mesoterricola sediminis</name>
    <dbReference type="NCBI Taxonomy" id="2927980"/>
    <lineage>
        <taxon>Bacteria</taxon>
        <taxon>Pseudomonadati</taxon>
        <taxon>Acidobacteriota</taxon>
        <taxon>Holophagae</taxon>
        <taxon>Holophagales</taxon>
        <taxon>Holophagaceae</taxon>
        <taxon>Mesoterricola</taxon>
    </lineage>
</organism>
<keyword evidence="3" id="KW-1185">Reference proteome</keyword>
<evidence type="ECO:0000313" key="2">
    <source>
        <dbReference type="EMBL" id="BDU76085.1"/>
    </source>
</evidence>
<dbReference type="Gene3D" id="2.40.10.220">
    <property type="entry name" value="predicted glycosyltransferase like domains"/>
    <property type="match status" value="1"/>
</dbReference>
<sequence length="129" mass="14115">MATMAGEHEQREFTRVPISFGVEVSVDGRALEGCLVHDLSMKGMLVVTPERFPIGTPCSAVIVLVEGEVEIRMSGRVAADHPEGFGMEFSTIDGLESYIHLRNLVLFNAGDVDRVEGEFQSHAGIRRKA</sequence>
<dbReference type="AlphaFoldDB" id="A0AA48KCI6"/>
<evidence type="ECO:0000259" key="1">
    <source>
        <dbReference type="Pfam" id="PF07238"/>
    </source>
</evidence>
<feature type="domain" description="PilZ" evidence="1">
    <location>
        <begin position="9"/>
        <end position="105"/>
    </location>
</feature>